<dbReference type="AlphaFoldDB" id="A0A1H3NE98"/>
<evidence type="ECO:0000313" key="2">
    <source>
        <dbReference type="EMBL" id="SDY86785.1"/>
    </source>
</evidence>
<protein>
    <submittedName>
        <fullName evidence="2">Uncharacterized protein</fullName>
    </submittedName>
</protein>
<reference evidence="2 3" key="1">
    <citation type="submission" date="2016-10" db="EMBL/GenBank/DDBJ databases">
        <authorList>
            <person name="de Groot N.N."/>
        </authorList>
    </citation>
    <scope>NUCLEOTIDE SEQUENCE [LARGE SCALE GENOMIC DNA]</scope>
    <source>
        <strain evidence="2 3">CPCC 202699</strain>
    </source>
</reference>
<name>A0A1H3NE98_9PSEU</name>
<dbReference type="STRING" id="589385.SAMN05421504_107239"/>
<keyword evidence="1" id="KW-1133">Transmembrane helix</keyword>
<keyword evidence="1" id="KW-0472">Membrane</keyword>
<dbReference type="EMBL" id="FNON01000007">
    <property type="protein sequence ID" value="SDY86785.1"/>
    <property type="molecule type" value="Genomic_DNA"/>
</dbReference>
<sequence length="129" mass="13387">MITMSRSGSHPIVRWTLLCALLLGVVAMHHVVAAHGPGHGVSQVMAAAPEALTEPVADEPGVPADGMLHLCLAILIAFAAAALTLLALRSRFRSGVRMAGPAYSRAFARAPPAAVSGRVILHLACVLRI</sequence>
<evidence type="ECO:0000313" key="3">
    <source>
        <dbReference type="Proteomes" id="UP000199515"/>
    </source>
</evidence>
<proteinExistence type="predicted"/>
<keyword evidence="1" id="KW-0812">Transmembrane</keyword>
<gene>
    <name evidence="2" type="ORF">SAMN05421504_107239</name>
</gene>
<evidence type="ECO:0000256" key="1">
    <source>
        <dbReference type="SAM" id="Phobius"/>
    </source>
</evidence>
<accession>A0A1H3NE98</accession>
<keyword evidence="3" id="KW-1185">Reference proteome</keyword>
<feature type="transmembrane region" description="Helical" evidence="1">
    <location>
        <begin position="66"/>
        <end position="88"/>
    </location>
</feature>
<dbReference type="Proteomes" id="UP000199515">
    <property type="component" value="Unassembled WGS sequence"/>
</dbReference>
<organism evidence="2 3">
    <name type="scientific">Amycolatopsis xylanica</name>
    <dbReference type="NCBI Taxonomy" id="589385"/>
    <lineage>
        <taxon>Bacteria</taxon>
        <taxon>Bacillati</taxon>
        <taxon>Actinomycetota</taxon>
        <taxon>Actinomycetes</taxon>
        <taxon>Pseudonocardiales</taxon>
        <taxon>Pseudonocardiaceae</taxon>
        <taxon>Amycolatopsis</taxon>
    </lineage>
</organism>